<keyword evidence="3" id="KW-1185">Reference proteome</keyword>
<organism evidence="2 3">
    <name type="scientific">Candidatus Pseudomonas adelgestsugas</name>
    <dbReference type="NCBI Taxonomy" id="1302376"/>
    <lineage>
        <taxon>Bacteria</taxon>
        <taxon>Pseudomonadati</taxon>
        <taxon>Pseudomonadota</taxon>
        <taxon>Gammaproteobacteria</taxon>
        <taxon>Pseudomonadales</taxon>
        <taxon>Pseudomonadaceae</taxon>
        <taxon>Pseudomonas</taxon>
    </lineage>
</organism>
<name>A0ABX5R791_9PSED</name>
<protein>
    <submittedName>
        <fullName evidence="2">Uncharacterized protein</fullName>
    </submittedName>
</protein>
<sequence>MLIPCVLKLRRTKIIVQVTNLIAVAIKFIVIYVNSCPFENVLSDMRLQILVNA</sequence>
<keyword evidence="1" id="KW-0812">Transmembrane</keyword>
<keyword evidence="1" id="KW-1133">Transmembrane helix</keyword>
<evidence type="ECO:0000313" key="3">
    <source>
        <dbReference type="Proteomes" id="UP000288953"/>
    </source>
</evidence>
<evidence type="ECO:0000256" key="1">
    <source>
        <dbReference type="SAM" id="Phobius"/>
    </source>
</evidence>
<accession>A0ABX5R791</accession>
<proteinExistence type="predicted"/>
<feature type="transmembrane region" description="Helical" evidence="1">
    <location>
        <begin position="12"/>
        <end position="33"/>
    </location>
</feature>
<gene>
    <name evidence="2" type="ORF">C3B55_00144</name>
</gene>
<evidence type="ECO:0000313" key="2">
    <source>
        <dbReference type="EMBL" id="QAX81512.1"/>
    </source>
</evidence>
<keyword evidence="1" id="KW-0472">Membrane</keyword>
<reference evidence="2 3" key="1">
    <citation type="journal article" date="2018" name="Genome Biol. Evol.">
        <title>Partnering With a Pest: Genomes of Hemlock Woolly Adelgid Symbionts Reveal Atypical Nutritional Provisioning Patterns in Dual-Obligate Bacteria.</title>
        <authorList>
            <person name="Weglarz K.M."/>
            <person name="Havill N.P."/>
            <person name="Burke G.R."/>
            <person name="von Dohlen C.D."/>
        </authorList>
    </citation>
    <scope>NUCLEOTIDE SEQUENCE [LARGE SCALE GENOMIC DNA]</scope>
    <source>
        <strain evidence="2 3">HWA_ENA</strain>
    </source>
</reference>
<dbReference type="Proteomes" id="UP000288953">
    <property type="component" value="Chromosome"/>
</dbReference>
<dbReference type="EMBL" id="CP026512">
    <property type="protein sequence ID" value="QAX81512.1"/>
    <property type="molecule type" value="Genomic_DNA"/>
</dbReference>